<name>A0ABR2X395_9FUNG</name>
<dbReference type="Pfam" id="PF01843">
    <property type="entry name" value="DIL"/>
    <property type="match status" value="1"/>
</dbReference>
<reference evidence="12 13" key="1">
    <citation type="submission" date="2023-04" db="EMBL/GenBank/DDBJ databases">
        <title>Genome of Basidiobolus ranarum AG-B5.</title>
        <authorList>
            <person name="Stajich J.E."/>
            <person name="Carter-House D."/>
            <person name="Gryganskyi A."/>
        </authorList>
    </citation>
    <scope>NUCLEOTIDE SEQUENCE [LARGE SCALE GENOMIC DNA]</scope>
    <source>
        <strain evidence="12 13">AG-B5</strain>
    </source>
</reference>
<keyword evidence="2 8" id="KW-0547">Nucleotide-binding</keyword>
<accession>A0ABR2X395</accession>
<comment type="similarity">
    <text evidence="1 8">Belongs to the TRAFAC class myosin-kinesin ATPase superfamily. Myosin family.</text>
</comment>
<dbReference type="SMART" id="SM00015">
    <property type="entry name" value="IQ"/>
    <property type="match status" value="5"/>
</dbReference>
<evidence type="ECO:0000313" key="13">
    <source>
        <dbReference type="Proteomes" id="UP001479436"/>
    </source>
</evidence>
<dbReference type="SMART" id="SM00242">
    <property type="entry name" value="MYSc"/>
    <property type="match status" value="1"/>
</dbReference>
<feature type="domain" description="Myosin motor" evidence="11">
    <location>
        <begin position="79"/>
        <end position="772"/>
    </location>
</feature>
<dbReference type="Gene3D" id="1.20.5.190">
    <property type="match status" value="3"/>
</dbReference>
<dbReference type="EMBL" id="JASJQH010000028">
    <property type="protein sequence ID" value="KAK9768222.1"/>
    <property type="molecule type" value="Genomic_DNA"/>
</dbReference>
<gene>
    <name evidence="12" type="primary">MYO2_2</name>
    <name evidence="12" type="ORF">K7432_001299</name>
</gene>
<evidence type="ECO:0000256" key="7">
    <source>
        <dbReference type="ARBA" id="ARBA00023203"/>
    </source>
</evidence>
<dbReference type="SUPFAM" id="SSF52540">
    <property type="entry name" value="P-loop containing nucleoside triphosphate hydrolases"/>
    <property type="match status" value="2"/>
</dbReference>
<evidence type="ECO:0000256" key="9">
    <source>
        <dbReference type="SAM" id="Coils"/>
    </source>
</evidence>
<evidence type="ECO:0000256" key="6">
    <source>
        <dbReference type="ARBA" id="ARBA00023175"/>
    </source>
</evidence>
<dbReference type="PROSITE" id="PS51126">
    <property type="entry name" value="DILUTE"/>
    <property type="match status" value="1"/>
</dbReference>
<evidence type="ECO:0000256" key="5">
    <source>
        <dbReference type="ARBA" id="ARBA00023123"/>
    </source>
</evidence>
<dbReference type="InterPro" id="IPR001609">
    <property type="entry name" value="Myosin_head_motor_dom-like"/>
</dbReference>
<dbReference type="Pfam" id="PF00612">
    <property type="entry name" value="IQ"/>
    <property type="match status" value="3"/>
</dbReference>
<evidence type="ECO:0000259" key="10">
    <source>
        <dbReference type="PROSITE" id="PS51126"/>
    </source>
</evidence>
<dbReference type="CDD" id="cd23767">
    <property type="entry name" value="IQCD"/>
    <property type="match status" value="1"/>
</dbReference>
<dbReference type="Gene3D" id="1.20.120.720">
    <property type="entry name" value="Myosin VI head, motor domain, U50 subdomain"/>
    <property type="match status" value="1"/>
</dbReference>
<keyword evidence="3 8" id="KW-0067">ATP-binding</keyword>
<keyword evidence="7 8" id="KW-0009">Actin-binding</keyword>
<dbReference type="Gene3D" id="3.40.850.10">
    <property type="entry name" value="Kinesin motor domain"/>
    <property type="match status" value="1"/>
</dbReference>
<evidence type="ECO:0000256" key="4">
    <source>
        <dbReference type="ARBA" id="ARBA00023054"/>
    </source>
</evidence>
<feature type="domain" description="Dilute" evidence="10">
    <location>
        <begin position="1266"/>
        <end position="1537"/>
    </location>
</feature>
<dbReference type="PROSITE" id="PS50096">
    <property type="entry name" value="IQ"/>
    <property type="match status" value="2"/>
</dbReference>
<dbReference type="PROSITE" id="PS51456">
    <property type="entry name" value="MYOSIN_MOTOR"/>
    <property type="match status" value="1"/>
</dbReference>
<sequence length="1600" mass="184303">MSDIQQVIAVYGKGVRVWLADDIVGWISTSINFKEVDARFLRLSLIDDSGKDVQVEISLTKLQSGEEELPPLCNPIILEGIDDLTSLSHLHEPAILHNIRTRYERHSIYTYSGIALIACNPFQTVNIYSEDVIRAYSGRNRGELAPHLFAIAEDAYRCMLNENTNQTVIVSGESGAGKTVSAKFIMRYFASAEPDPMNPRRIKDNIKLSHIEEQILATNPILEAFGNAKTTRNDNSSRFGKYMEILFDHNINIVGARIRTYLLERSRLMFQSENERNYHIFYQLCSGAPSSERKELQLLDYSHFHYLNQGSCGAIGGVNDAAEFELTQKSLSLIGISIQLQWKIFQVLAGLLHLGNLQIGGNETLGASIDDEQEPFRLVTTLLDINPVDFKKWMTKRQIVTGRDKIISTMSPLQATVARDAVAKYIYANLFEWLIRVVNQSLCTDGVLKTVHSFIGVLDIYGFEHFVKNSFEQFCINYANEKLQQEFNKHVFKLEQEEYVREQINWQFIEFSDNQPCIELIEGRMGILSLLDEESRLPSGTDQTYATKLHQQFGTPAYKDYFAKPKFSNHEFTVKHYAHDVTYQAEGFLDKNKDTIQDELLNVLLATEFDFLQDVLPKPSDEPIVQQNTGRRSMGPGTKKSTLGSVFKSSLVNLMDTISITNVHYIRCIKPNEAKKPWLFDPMMVLSQLRACGVLETIRISCEGYPSRRTLEDFVNRFYLLTKSQHWCPQDTQTFCRTILNQVVTDSDAYQIGKTKVFFRAGQLAYLEKLRSERLYHLTVLIQKNLRRFLARKRYLRFRFQIVVVQSVIRRKFALRLLENMRRIKTAICIQKYWRAYRERRRYQEFRELIIMAQSYARRYSAQKLLQNMRQMKATVHIQRVYRGWLVRREYHKTINAIILVQAHLRRRLAMRDGGPLTIEAKPGSHFKKQSYRLESKVVTLTQELISQIDDNKMLSEKIFSTENQLNRWKEKYENAEQKNHELTEKLASSSEESKEYEALLKEKDSLLKILHDSYVAKEEDLNNSNQELSIAKKDLEKVKTASKTVENKKNPDDKMIFKLQEEVASLQAQLMVISRGHEVDTTTLPHHRFVSGNSTTAGSSPVLTPNASISMMLPSPDILEVENMYKAQEEYQLLTSTQNRTRNLPGVSVNTFTNHMRSNSLESGINKTVQEKCYKRMTLAAAPVERSYQPVFGHMSLPDIQSILISEGLFSEIETFLRSVAIPVRSQSRPTIGTHEILFPANIVNMCVAQLWDNGFGLELKRFLNKATFTIEKLVTGPERDFILPFWLSNTYYLLLSITETEKRYRKDGIPGLTRRNTDYVDPFRVIEKCKHDLEILITNIYNLYLQELEKQVGKLVIPAIVESQPLNEYFIQESGFFSKGSSSPAPSNQLLTEWLNELIDAMDYYYVSELLTSRLITELVNFVGASAFNHIIMRKDFCNWKRGTQISANIAAIEEWFKVHISPELPTMIHLERLKQATKLLMVLHQIRDVSTLFQICYLLNLGQVSKLVSIYSITEYDDPIGPQILDQVAKQSEGGERESLFLAAGDSQHTQIFPNLTLTAQYFPIRKYIPDWQRVHLLKIILEYSQTNDSQHSAIEP</sequence>
<dbReference type="Pfam" id="PF00063">
    <property type="entry name" value="Myosin_head"/>
    <property type="match status" value="1"/>
</dbReference>
<keyword evidence="13" id="KW-1185">Reference proteome</keyword>
<dbReference type="CDD" id="cd01380">
    <property type="entry name" value="MYSc_Myo5"/>
    <property type="match status" value="1"/>
</dbReference>
<dbReference type="Gene3D" id="6.20.240.20">
    <property type="match status" value="1"/>
</dbReference>
<dbReference type="Proteomes" id="UP001479436">
    <property type="component" value="Unassembled WGS sequence"/>
</dbReference>
<evidence type="ECO:0000256" key="2">
    <source>
        <dbReference type="ARBA" id="ARBA00022741"/>
    </source>
</evidence>
<protein>
    <submittedName>
        <fullName evidence="12">Myosin type-2 heavy chain 1</fullName>
    </submittedName>
</protein>
<evidence type="ECO:0000313" key="12">
    <source>
        <dbReference type="EMBL" id="KAK9768222.1"/>
    </source>
</evidence>
<dbReference type="InterPro" id="IPR036103">
    <property type="entry name" value="MYSc_Myo5"/>
</dbReference>
<dbReference type="InterPro" id="IPR000048">
    <property type="entry name" value="IQ_motif_EF-hand-BS"/>
</dbReference>
<organism evidence="12 13">
    <name type="scientific">Basidiobolus ranarum</name>
    <dbReference type="NCBI Taxonomy" id="34480"/>
    <lineage>
        <taxon>Eukaryota</taxon>
        <taxon>Fungi</taxon>
        <taxon>Fungi incertae sedis</taxon>
        <taxon>Zoopagomycota</taxon>
        <taxon>Entomophthoromycotina</taxon>
        <taxon>Basidiobolomycetes</taxon>
        <taxon>Basidiobolales</taxon>
        <taxon>Basidiobolaceae</taxon>
        <taxon>Basidiobolus</taxon>
    </lineage>
</organism>
<proteinExistence type="inferred from homology"/>
<dbReference type="PRINTS" id="PR00193">
    <property type="entry name" value="MYOSINHEAVY"/>
</dbReference>
<keyword evidence="5 8" id="KW-0518">Myosin</keyword>
<keyword evidence="6 8" id="KW-0505">Motor protein</keyword>
<evidence type="ECO:0000259" key="11">
    <source>
        <dbReference type="PROSITE" id="PS51456"/>
    </source>
</evidence>
<evidence type="ECO:0000256" key="1">
    <source>
        <dbReference type="ARBA" id="ARBA00008314"/>
    </source>
</evidence>
<dbReference type="Gene3D" id="1.20.58.530">
    <property type="match status" value="1"/>
</dbReference>
<feature type="coiled-coil region" evidence="9">
    <location>
        <begin position="952"/>
        <end position="1042"/>
    </location>
</feature>
<dbReference type="InterPro" id="IPR027417">
    <property type="entry name" value="P-loop_NTPase"/>
</dbReference>
<evidence type="ECO:0000256" key="3">
    <source>
        <dbReference type="ARBA" id="ARBA00022840"/>
    </source>
</evidence>
<comment type="caution">
    <text evidence="12">The sequence shown here is derived from an EMBL/GenBank/DDBJ whole genome shotgun (WGS) entry which is preliminary data.</text>
</comment>
<dbReference type="InterPro" id="IPR036961">
    <property type="entry name" value="Kinesin_motor_dom_sf"/>
</dbReference>
<keyword evidence="4 9" id="KW-0175">Coiled coil</keyword>
<dbReference type="InterPro" id="IPR002710">
    <property type="entry name" value="Dilute_dom"/>
</dbReference>
<dbReference type="PANTHER" id="PTHR13140:SF706">
    <property type="entry name" value="DILUTE CLASS UNCONVENTIONAL MYOSIN, ISOFORM C"/>
    <property type="match status" value="1"/>
</dbReference>
<dbReference type="PANTHER" id="PTHR13140">
    <property type="entry name" value="MYOSIN"/>
    <property type="match status" value="1"/>
</dbReference>
<dbReference type="SMART" id="SM01132">
    <property type="entry name" value="DIL"/>
    <property type="match status" value="1"/>
</dbReference>
<feature type="region of interest" description="Actin-binding" evidence="8">
    <location>
        <begin position="651"/>
        <end position="673"/>
    </location>
</feature>
<dbReference type="Gene3D" id="1.10.10.820">
    <property type="match status" value="1"/>
</dbReference>
<feature type="binding site" evidence="8">
    <location>
        <begin position="172"/>
        <end position="179"/>
    </location>
    <ligand>
        <name>ATP</name>
        <dbReference type="ChEBI" id="CHEBI:30616"/>
    </ligand>
</feature>
<evidence type="ECO:0000256" key="8">
    <source>
        <dbReference type="PROSITE-ProRule" id="PRU00782"/>
    </source>
</evidence>